<dbReference type="VEuPathDB" id="VectorBase:GAUT052186"/>
<dbReference type="AlphaFoldDB" id="A0A1A9VYX5"/>
<keyword evidence="2" id="KW-1185">Reference proteome</keyword>
<sequence length="112" mass="12768">MQGKPKCFLLTNSVDVNISTPRSGKQNRIWYWKSAGQPQLAKLTDFDLRLHGFSINDGSRASLILAILPGEYKSFMKNLLMQNGNFNNMIKMSHMTDDIPTVPLRFGSYNER</sequence>
<dbReference type="EnsemblMetazoa" id="GAUT052186-RA">
    <property type="protein sequence ID" value="GAUT052186-PA"/>
    <property type="gene ID" value="GAUT052186"/>
</dbReference>
<reference evidence="1" key="1">
    <citation type="submission" date="2020-05" db="UniProtKB">
        <authorList>
            <consortium name="EnsemblMetazoa"/>
        </authorList>
    </citation>
    <scope>IDENTIFICATION</scope>
    <source>
        <strain evidence="1">TTRI</strain>
    </source>
</reference>
<protein>
    <submittedName>
        <fullName evidence="1">Uncharacterized protein</fullName>
    </submittedName>
</protein>
<organism evidence="1 2">
    <name type="scientific">Glossina austeni</name>
    <name type="common">Savannah tsetse fly</name>
    <dbReference type="NCBI Taxonomy" id="7395"/>
    <lineage>
        <taxon>Eukaryota</taxon>
        <taxon>Metazoa</taxon>
        <taxon>Ecdysozoa</taxon>
        <taxon>Arthropoda</taxon>
        <taxon>Hexapoda</taxon>
        <taxon>Insecta</taxon>
        <taxon>Pterygota</taxon>
        <taxon>Neoptera</taxon>
        <taxon>Endopterygota</taxon>
        <taxon>Diptera</taxon>
        <taxon>Brachycera</taxon>
        <taxon>Muscomorpha</taxon>
        <taxon>Hippoboscoidea</taxon>
        <taxon>Glossinidae</taxon>
        <taxon>Glossina</taxon>
    </lineage>
</organism>
<evidence type="ECO:0000313" key="2">
    <source>
        <dbReference type="Proteomes" id="UP000078200"/>
    </source>
</evidence>
<accession>A0A1A9VYX5</accession>
<dbReference type="Proteomes" id="UP000078200">
    <property type="component" value="Unassembled WGS sequence"/>
</dbReference>
<proteinExistence type="predicted"/>
<name>A0A1A9VYX5_GLOAU</name>
<evidence type="ECO:0000313" key="1">
    <source>
        <dbReference type="EnsemblMetazoa" id="GAUT052186-PA"/>
    </source>
</evidence>